<reference evidence="5 6" key="1">
    <citation type="submission" date="2020-08" db="EMBL/GenBank/DDBJ databases">
        <title>Paraeoetvoesia sp. YC-7-48 draft genome sequence.</title>
        <authorList>
            <person name="Yao L."/>
        </authorList>
    </citation>
    <scope>NUCLEOTIDE SEQUENCE [LARGE SCALE GENOMIC DNA]</scope>
    <source>
        <strain evidence="6">YC-7-48</strain>
    </source>
</reference>
<organism evidence="5 6">
    <name type="scientific">Pusillimonas minor</name>
    <dbReference type="NCBI Taxonomy" id="2697024"/>
    <lineage>
        <taxon>Bacteria</taxon>
        <taxon>Pseudomonadati</taxon>
        <taxon>Pseudomonadota</taxon>
        <taxon>Betaproteobacteria</taxon>
        <taxon>Burkholderiales</taxon>
        <taxon>Alcaligenaceae</taxon>
        <taxon>Pusillimonas</taxon>
    </lineage>
</organism>
<comment type="caution">
    <text evidence="5">The sequence shown here is derived from an EMBL/GenBank/DDBJ whole genome shotgun (WGS) entry which is preliminary data.</text>
</comment>
<dbReference type="CDD" id="cd06532">
    <property type="entry name" value="Glyco_transf_25"/>
    <property type="match status" value="1"/>
</dbReference>
<dbReference type="UniPathway" id="UPA00820"/>
<dbReference type="GO" id="GO:0016740">
    <property type="term" value="F:transferase activity"/>
    <property type="evidence" value="ECO:0007669"/>
    <property type="project" value="UniProtKB-KW"/>
</dbReference>
<evidence type="ECO:0000313" key="5">
    <source>
        <dbReference type="EMBL" id="MBC2769259.1"/>
    </source>
</evidence>
<dbReference type="UniPathway" id="UPA00501"/>
<dbReference type="InterPro" id="IPR002654">
    <property type="entry name" value="Glyco_trans_25"/>
</dbReference>
<name>A0A842HKL9_9BURK</name>
<proteinExistence type="predicted"/>
<dbReference type="AlphaFoldDB" id="A0A842HKL9"/>
<comment type="pathway">
    <text evidence="2">Glycan metabolism; lacto-N-neotetraose biosynthesis.</text>
</comment>
<sequence>MDYSNPPVPTAAWGLDGICVVNVKTFTERRAHIERELRRFGLTGEFVFEHDANEITPELNEQYYLPNPNLTNGHKSCGLKHIAIMQRVVARGWDYCLVLEDDAILHKDFRKGIDNALRELKQNYANTPCVTFIGSGGNWYTPRSQRKKGQHLYPAKKGRFTDSYIIGKQAAQMRLDWIAQHKMSNAIDNAFDQMDKDLGIQLLWLEPTVVEQGTKRGLFDSTLEGRWPAPIQAFLHGWEKFRRKYIYQLWR</sequence>
<gene>
    <name evidence="5" type="ORF">GTU67_04930</name>
</gene>
<comment type="pathway">
    <text evidence="1">Bacterial outer membrane biogenesis; lipooligosaccharide biosynthesis.</text>
</comment>
<evidence type="ECO:0000256" key="2">
    <source>
        <dbReference type="ARBA" id="ARBA00005222"/>
    </source>
</evidence>
<dbReference type="RefSeq" id="WP_185779009.1">
    <property type="nucleotide sequence ID" value="NZ_JACJUU010000002.1"/>
</dbReference>
<evidence type="ECO:0000256" key="3">
    <source>
        <dbReference type="ARBA" id="ARBA00022985"/>
    </source>
</evidence>
<feature type="domain" description="Glycosyl transferase family 25" evidence="4">
    <location>
        <begin position="18"/>
        <end position="182"/>
    </location>
</feature>
<accession>A0A842HKL9</accession>
<evidence type="ECO:0000256" key="1">
    <source>
        <dbReference type="ARBA" id="ARBA00005068"/>
    </source>
</evidence>
<dbReference type="GO" id="GO:0009103">
    <property type="term" value="P:lipopolysaccharide biosynthetic process"/>
    <property type="evidence" value="ECO:0007669"/>
    <property type="project" value="UniProtKB-KW"/>
</dbReference>
<keyword evidence="6" id="KW-1185">Reference proteome</keyword>
<keyword evidence="3" id="KW-0448">Lipopolysaccharide biosynthesis</keyword>
<evidence type="ECO:0000259" key="4">
    <source>
        <dbReference type="Pfam" id="PF01755"/>
    </source>
</evidence>
<dbReference type="Proteomes" id="UP000545386">
    <property type="component" value="Unassembled WGS sequence"/>
</dbReference>
<keyword evidence="5" id="KW-0808">Transferase</keyword>
<evidence type="ECO:0000313" key="6">
    <source>
        <dbReference type="Proteomes" id="UP000545386"/>
    </source>
</evidence>
<dbReference type="Pfam" id="PF01755">
    <property type="entry name" value="Glyco_transf_25"/>
    <property type="match status" value="1"/>
</dbReference>
<dbReference type="EMBL" id="JACJUU010000002">
    <property type="protein sequence ID" value="MBC2769259.1"/>
    <property type="molecule type" value="Genomic_DNA"/>
</dbReference>
<protein>
    <submittedName>
        <fullName evidence="5">Glycosyltransferase family 25 protein</fullName>
    </submittedName>
</protein>